<gene>
    <name evidence="5" type="ORF">WN71_028990</name>
</gene>
<evidence type="ECO:0000313" key="6">
    <source>
        <dbReference type="Proteomes" id="UP000034196"/>
    </source>
</evidence>
<dbReference type="SUPFAM" id="SSF88713">
    <property type="entry name" value="Glycoside hydrolase/deacetylase"/>
    <property type="match status" value="1"/>
</dbReference>
<proteinExistence type="predicted"/>
<keyword evidence="3" id="KW-0812">Transmembrane</keyword>
<dbReference type="PANTHER" id="PTHR34216:SF3">
    <property type="entry name" value="POLY-BETA-1,6-N-ACETYL-D-GLUCOSAMINE N-DEACETYLASE"/>
    <property type="match status" value="1"/>
</dbReference>
<dbReference type="EMBL" id="LAVA02000082">
    <property type="protein sequence ID" value="OIJ64408.1"/>
    <property type="molecule type" value="Genomic_DNA"/>
</dbReference>
<dbReference type="Proteomes" id="UP000034196">
    <property type="component" value="Unassembled WGS sequence"/>
</dbReference>
<dbReference type="InterPro" id="IPR002509">
    <property type="entry name" value="NODB_dom"/>
</dbReference>
<dbReference type="STRING" id="1428628.WN71_028990"/>
<dbReference type="GO" id="GO:0005975">
    <property type="term" value="P:carbohydrate metabolic process"/>
    <property type="evidence" value="ECO:0007669"/>
    <property type="project" value="InterPro"/>
</dbReference>
<accession>A0A1J4NQ38</accession>
<comment type="subcellular location">
    <subcellularLocation>
        <location evidence="1">Secreted</location>
    </subcellularLocation>
</comment>
<feature type="domain" description="NodB homology" evidence="4">
    <location>
        <begin position="139"/>
        <end position="279"/>
    </location>
</feature>
<dbReference type="PANTHER" id="PTHR34216">
    <property type="match status" value="1"/>
</dbReference>
<name>A0A1J4NQ38_9ACTN</name>
<evidence type="ECO:0000256" key="3">
    <source>
        <dbReference type="SAM" id="Phobius"/>
    </source>
</evidence>
<organism evidence="5 6">
    <name type="scientific">Streptomyces mangrovisoli</name>
    <dbReference type="NCBI Taxonomy" id="1428628"/>
    <lineage>
        <taxon>Bacteria</taxon>
        <taxon>Bacillati</taxon>
        <taxon>Actinomycetota</taxon>
        <taxon>Actinomycetes</taxon>
        <taxon>Kitasatosporales</taxon>
        <taxon>Streptomycetaceae</taxon>
        <taxon>Streptomyces</taxon>
    </lineage>
</organism>
<dbReference type="GO" id="GO:0016810">
    <property type="term" value="F:hydrolase activity, acting on carbon-nitrogen (but not peptide) bonds"/>
    <property type="evidence" value="ECO:0007669"/>
    <property type="project" value="InterPro"/>
</dbReference>
<feature type="transmembrane region" description="Helical" evidence="3">
    <location>
        <begin position="21"/>
        <end position="40"/>
    </location>
</feature>
<dbReference type="InterPro" id="IPR011330">
    <property type="entry name" value="Glyco_hydro/deAcase_b/a-brl"/>
</dbReference>
<evidence type="ECO:0000313" key="5">
    <source>
        <dbReference type="EMBL" id="OIJ64408.1"/>
    </source>
</evidence>
<keyword evidence="2" id="KW-0732">Signal</keyword>
<reference evidence="5" key="1">
    <citation type="submission" date="2016-10" db="EMBL/GenBank/DDBJ databases">
        <title>Genome sequence of Streptomyces mangrovisoli MUSC 149.</title>
        <authorList>
            <person name="Lee L.-H."/>
            <person name="Ser H.-L."/>
        </authorList>
    </citation>
    <scope>NUCLEOTIDE SEQUENCE [LARGE SCALE GENOMIC DNA]</scope>
    <source>
        <strain evidence="5">MUSC 149</strain>
    </source>
</reference>
<keyword evidence="6" id="KW-1185">Reference proteome</keyword>
<dbReference type="GO" id="GO:0005576">
    <property type="term" value="C:extracellular region"/>
    <property type="evidence" value="ECO:0007669"/>
    <property type="project" value="UniProtKB-SubCell"/>
</dbReference>
<comment type="caution">
    <text evidence="5">The sequence shown here is derived from an EMBL/GenBank/DDBJ whole genome shotgun (WGS) entry which is preliminary data.</text>
</comment>
<keyword evidence="3" id="KW-1133">Transmembrane helix</keyword>
<sequence length="524" mass="57946">MTARAVPRSPGRARVYRGVRRAALGTLTAAVVTMPFVAAWRHETTQHTVSARIPAAGPEAYPWTSDDDREAHAWAPPADPAHRSAPVVLAYHDIDPERTSAYTLTPAQLDAQLSALQAAGYRALSTEEFTRYLTTGRSPAPRSVYLTFDDGTRGLWTYADRILARHRMRAASYLISGRVGTHRPYYLSWSEIGRMARTGRWDFQDHTHLSHSRAAVDAAGHRGSVLANRLWKKDERRLETESEYRARVGHDLDRSLRAFARHELPRPRLFAYPFSGTEADGDRAGRDTTTLERLLRERFDSTLTNASAGRLPAGPRAAAAGQVERLEVLRTTTRSAFLEQLGEWTSRTPGEVPEPLRHGGQWRFSGRAPGGRLAALTGEGLDQGTYVSGALLPMATANWSTYRVTARVDRLLGQDSSASIEVGHGSPDPLFLTVSKTGLRVTERPGGAARRVTARRRLRPSTGRTVTLRVTPKAVRITVDGTTLVVRTTRRPDRARTDGGLSLAVRNERADTDWPRFTSLRVSP</sequence>
<dbReference type="InterPro" id="IPR051398">
    <property type="entry name" value="Polysacch_Deacetylase"/>
</dbReference>
<evidence type="ECO:0000259" key="4">
    <source>
        <dbReference type="Pfam" id="PF01522"/>
    </source>
</evidence>
<evidence type="ECO:0000256" key="2">
    <source>
        <dbReference type="ARBA" id="ARBA00022729"/>
    </source>
</evidence>
<keyword evidence="3" id="KW-0472">Membrane</keyword>
<protein>
    <recommendedName>
        <fullName evidence="4">NodB homology domain-containing protein</fullName>
    </recommendedName>
</protein>
<dbReference type="CDD" id="cd10918">
    <property type="entry name" value="CE4_NodB_like_5s_6s"/>
    <property type="match status" value="1"/>
</dbReference>
<dbReference type="AlphaFoldDB" id="A0A1J4NQ38"/>
<dbReference type="Gene3D" id="3.20.20.370">
    <property type="entry name" value="Glycoside hydrolase/deacetylase"/>
    <property type="match status" value="1"/>
</dbReference>
<dbReference type="Pfam" id="PF01522">
    <property type="entry name" value="Polysacc_deac_1"/>
    <property type="match status" value="1"/>
</dbReference>
<evidence type="ECO:0000256" key="1">
    <source>
        <dbReference type="ARBA" id="ARBA00004613"/>
    </source>
</evidence>